<organism evidence="7">
    <name type="scientific">Mimivirus LCMiAC02</name>
    <dbReference type="NCBI Taxonomy" id="2506609"/>
    <lineage>
        <taxon>Viruses</taxon>
        <taxon>Varidnaviria</taxon>
        <taxon>Bamfordvirae</taxon>
        <taxon>Nucleocytoviricota</taxon>
        <taxon>Megaviricetes</taxon>
        <taxon>Imitervirales</taxon>
        <taxon>Mimiviridae</taxon>
        <taxon>Klosneuvirinae</taxon>
    </lineage>
</organism>
<keyword evidence="2" id="KW-0378">Hydrolase</keyword>
<evidence type="ECO:0000259" key="5">
    <source>
        <dbReference type="Pfam" id="PF03159"/>
    </source>
</evidence>
<evidence type="ECO:0000256" key="2">
    <source>
        <dbReference type="ARBA" id="ARBA00022801"/>
    </source>
</evidence>
<dbReference type="PANTHER" id="PTHR12341:SF7">
    <property type="entry name" value="5'-3' EXORIBONUCLEASE 1"/>
    <property type="match status" value="1"/>
</dbReference>
<comment type="similarity">
    <text evidence="4">Belongs to the 5'-3' exonuclease family.</text>
</comment>
<proteinExistence type="inferred from homology"/>
<dbReference type="PANTHER" id="PTHR12341">
    <property type="entry name" value="5'-&gt;3' EXORIBONUCLEASE"/>
    <property type="match status" value="1"/>
</dbReference>
<reference evidence="7" key="1">
    <citation type="journal article" date="2019" name="MBio">
        <title>Virus Genomes from Deep Sea Sediments Expand the Ocean Megavirome and Support Independent Origins of Viral Gigantism.</title>
        <authorList>
            <person name="Backstrom D."/>
            <person name="Yutin N."/>
            <person name="Jorgensen S.L."/>
            <person name="Dharamshi J."/>
            <person name="Homa F."/>
            <person name="Zaremba-Niedwiedzka K."/>
            <person name="Spang A."/>
            <person name="Wolf Y.I."/>
            <person name="Koonin E.V."/>
            <person name="Ettema T.J."/>
        </authorList>
    </citation>
    <scope>NUCLEOTIDE SEQUENCE</scope>
</reference>
<evidence type="ECO:0000256" key="1">
    <source>
        <dbReference type="ARBA" id="ARBA00022722"/>
    </source>
</evidence>
<dbReference type="InterPro" id="IPR041412">
    <property type="entry name" value="Xrn1_helical"/>
</dbReference>
<evidence type="ECO:0000313" key="7">
    <source>
        <dbReference type="EMBL" id="QBK89117.1"/>
    </source>
</evidence>
<evidence type="ECO:0000259" key="6">
    <source>
        <dbReference type="Pfam" id="PF17846"/>
    </source>
</evidence>
<keyword evidence="1" id="KW-0540">Nuclease</keyword>
<feature type="domain" description="Xrn1 N-terminal" evidence="5">
    <location>
        <begin position="65"/>
        <end position="266"/>
    </location>
</feature>
<evidence type="ECO:0000256" key="3">
    <source>
        <dbReference type="ARBA" id="ARBA00022839"/>
    </source>
</evidence>
<dbReference type="InterPro" id="IPR004859">
    <property type="entry name" value="Xrn1_N"/>
</dbReference>
<keyword evidence="3 7" id="KW-0269">Exonuclease</keyword>
<accession>A0A481Z1Z9</accession>
<dbReference type="EMBL" id="MK500408">
    <property type="protein sequence ID" value="QBK89117.1"/>
    <property type="molecule type" value="Genomic_DNA"/>
</dbReference>
<dbReference type="Pfam" id="PF17846">
    <property type="entry name" value="XRN_M"/>
    <property type="match status" value="1"/>
</dbReference>
<dbReference type="InterPro" id="IPR027073">
    <property type="entry name" value="5_3_exoribonuclease"/>
</dbReference>
<dbReference type="GO" id="GO:0000956">
    <property type="term" value="P:nuclear-transcribed mRNA catabolic process"/>
    <property type="evidence" value="ECO:0007669"/>
    <property type="project" value="TreeGrafter"/>
</dbReference>
<dbReference type="Pfam" id="PF03159">
    <property type="entry name" value="XRN_N"/>
    <property type="match status" value="1"/>
</dbReference>
<name>A0A481Z1Z9_9VIRU</name>
<gene>
    <name evidence="7" type="ORF">LCMiAC02_02100</name>
</gene>
<dbReference type="GO" id="GO:0004534">
    <property type="term" value="F:5'-3' RNA exonuclease activity"/>
    <property type="evidence" value="ECO:0007669"/>
    <property type="project" value="TreeGrafter"/>
</dbReference>
<sequence>MGVERLFKSLKTLDTTQYGAFLTIFKEKLLVTHFLIDFNSIVYVSFPGVLADLNYVLYHIITNNINNKTHKIVKDYNITLYDNPADFKKQFTQELLDDIIIEKVLEYLINKLKNYIVSSNLKEFYIAIDGVPSFAKLAEQKKRRYGGILFSLMRSTIFKKYEEDFKKDNIRYTFMKNKITWLSINITPGTEFMQKMNEALISKKFRKAINSTCKNLEKYTLSGSNESGEGEHKIVNHLRSMSNPKGKFLIYSPDGDFVFLSLILHTAIPPSSNNKITNLSILRYNQQRSNYAVIDIKKLGENIFQHILEQINVTDKDSVIRDISLIFSLFGNDFIPKIVSLDISYDFKKLMNMYVSILKQNNKQHLISHDGTKFVINQAFLLDVFKILKTEEGHNLQKTYMSNNYKNYERLKNIMGASHTNFTQVLNEFLSNLRTYNNSVRSIENMAKEDIDKFVEEWTKKDKEDFIKKLKKLTKMGIDARKINDDKFIHHYIEYYKRQKKMPYVAINLVKRSKSIKDKYHKMKLEKKLDYLDPNLKITPYDEEVYKLDNMLDEYKKKLNAQELNLGYIDVDLRTYTFKSEKIVKSVSRYYKTFFDIDDVKGKKMDDLVQNYIEGFLWVLNWYYNNYDIEFNRHNANTWYYKYRRAPLASQIYWHLKKNNEDKDYIKKISDNLEKEYWVDRSEYFNSLEQLMYVSPVQMKSIQNIVVPEEYISFVKTSKYYSDLDKVTKSIMSDIKSDEIDCIGALYSSKCHFKVISTNNFETDKEFIQDIRKIKLSKETEKRRGEYNPEKSNINIFLIKKKALSRSNINDYNALYQKYKQKYKETGHYAYKNIYEFIENNLLK</sequence>
<dbReference type="Gene3D" id="3.40.50.12390">
    <property type="match status" value="1"/>
</dbReference>
<protein>
    <submittedName>
        <fullName evidence="7">XRN 5'-3' exonuclease</fullName>
    </submittedName>
</protein>
<feature type="domain" description="Xrn1 helical" evidence="6">
    <location>
        <begin position="588"/>
        <end position="715"/>
    </location>
</feature>
<evidence type="ECO:0000256" key="4">
    <source>
        <dbReference type="ARBA" id="ARBA00038299"/>
    </source>
</evidence>
<dbReference type="GO" id="GO:0003723">
    <property type="term" value="F:RNA binding"/>
    <property type="evidence" value="ECO:0007669"/>
    <property type="project" value="TreeGrafter"/>
</dbReference>